<reference evidence="2 3" key="1">
    <citation type="submission" date="2014-06" db="EMBL/GenBank/DDBJ databases">
        <title>Whole Genome Sequences of Three Symbiotic Endozoicomonas Bacteria.</title>
        <authorList>
            <person name="Neave M.J."/>
            <person name="Apprill A."/>
            <person name="Voolstra C.R."/>
        </authorList>
    </citation>
    <scope>NUCLEOTIDE SEQUENCE [LARGE SCALE GENOMIC DNA]</scope>
    <source>
        <strain evidence="2 3">DSM 25634</strain>
    </source>
</reference>
<comment type="caution">
    <text evidence="2">The sequence shown here is derived from an EMBL/GenBank/DDBJ whole genome shotgun (WGS) entry which is preliminary data.</text>
</comment>
<name>A0A081NI06_9GAMM</name>
<dbReference type="eggNOG" id="ENOG503077T">
    <property type="taxonomic scope" value="Bacteria"/>
</dbReference>
<dbReference type="Pfam" id="PF26110">
    <property type="entry name" value="GAPS4b_N"/>
    <property type="match status" value="1"/>
</dbReference>
<proteinExistence type="predicted"/>
<organism evidence="2 3">
    <name type="scientific">Endozoicomonas numazuensis</name>
    <dbReference type="NCBI Taxonomy" id="1137799"/>
    <lineage>
        <taxon>Bacteria</taxon>
        <taxon>Pseudomonadati</taxon>
        <taxon>Pseudomonadota</taxon>
        <taxon>Gammaproteobacteria</taxon>
        <taxon>Oceanospirillales</taxon>
        <taxon>Endozoicomonadaceae</taxon>
        <taxon>Endozoicomonas</taxon>
    </lineage>
</organism>
<dbReference type="InterPro" id="IPR058955">
    <property type="entry name" value="GAPS4b_N"/>
</dbReference>
<keyword evidence="3" id="KW-1185">Reference proteome</keyword>
<gene>
    <name evidence="2" type="ORF">GZ78_10915</name>
</gene>
<evidence type="ECO:0000259" key="1">
    <source>
        <dbReference type="Pfam" id="PF26110"/>
    </source>
</evidence>
<feature type="domain" description="GAPS4b N-terminal" evidence="1">
    <location>
        <begin position="13"/>
        <end position="74"/>
    </location>
</feature>
<dbReference type="EMBL" id="JOKH01000002">
    <property type="protein sequence ID" value="KEQ18079.1"/>
    <property type="molecule type" value="Genomic_DNA"/>
</dbReference>
<accession>A0A081NI06</accession>
<evidence type="ECO:0000313" key="2">
    <source>
        <dbReference type="EMBL" id="KEQ18079.1"/>
    </source>
</evidence>
<sequence>MENKDEVLLPTGDYLRQLLGQSKVKDKELKEFLRNRGVFTGSSKKDHIGPILIKTGMSPDEYIDLRDTYRTKEESTKSKSRSINWQSEKNLIESIPNEIDYESLLNDAFGVYQLSNTSGFTAASGNPDHIYMDFEITRNDAIQNWGESSSKHKGRVEFKKDAKTKVVSISMTHTAPETKAYANKVTDNLVRHFKDTGHIDQEEKIKTIKFNDFTNENRVKFMNELTQKVSYSFIDFLDTKDIHFSPDNLISNPPSDIVWMKDKIEDLKIKGKGLHSTFFVQETKFHPFIQIFGLTCEYSFATRLYSGSCRILFEFSDKDETNQNSELTLNITMLKLDLNDSGEPKSKVKKDIIDSLEKFKMEAYDKFKQS</sequence>
<dbReference type="OrthoDB" id="2680312at2"/>
<dbReference type="STRING" id="1137799.GZ78_10915"/>
<protein>
    <recommendedName>
        <fullName evidence="1">GAPS4b N-terminal domain-containing protein</fullName>
    </recommendedName>
</protein>
<dbReference type="Proteomes" id="UP000028073">
    <property type="component" value="Unassembled WGS sequence"/>
</dbReference>
<dbReference type="RefSeq" id="WP_034835143.1">
    <property type="nucleotide sequence ID" value="NZ_JOKH01000002.1"/>
</dbReference>
<dbReference type="AlphaFoldDB" id="A0A081NI06"/>
<evidence type="ECO:0000313" key="3">
    <source>
        <dbReference type="Proteomes" id="UP000028073"/>
    </source>
</evidence>